<organism evidence="2">
    <name type="scientific">freshwater metagenome</name>
    <dbReference type="NCBI Taxonomy" id="449393"/>
    <lineage>
        <taxon>unclassified sequences</taxon>
        <taxon>metagenomes</taxon>
        <taxon>ecological metagenomes</taxon>
    </lineage>
</organism>
<dbReference type="InterPro" id="IPR029062">
    <property type="entry name" value="Class_I_gatase-like"/>
</dbReference>
<dbReference type="Gene3D" id="3.40.50.880">
    <property type="match status" value="1"/>
</dbReference>
<proteinExistence type="predicted"/>
<dbReference type="SUPFAM" id="SSF52317">
    <property type="entry name" value="Class I glutamine amidotransferase-like"/>
    <property type="match status" value="1"/>
</dbReference>
<sequence>MERSVKITHVNLNDGVVEGLRLTDAPVFSVQHHPEAGPGPHESSYLFEEFTTLMTEVR</sequence>
<protein>
    <submittedName>
        <fullName evidence="2">Unannotated protein</fullName>
    </submittedName>
</protein>
<dbReference type="InterPro" id="IPR017926">
    <property type="entry name" value="GATASE"/>
</dbReference>
<accession>A0A6J6LSA7</accession>
<evidence type="ECO:0000313" key="2">
    <source>
        <dbReference type="EMBL" id="CAB4663938.1"/>
    </source>
</evidence>
<dbReference type="AlphaFoldDB" id="A0A6J6LSA7"/>
<evidence type="ECO:0000259" key="1">
    <source>
        <dbReference type="Pfam" id="PF00117"/>
    </source>
</evidence>
<dbReference type="Pfam" id="PF00117">
    <property type="entry name" value="GATase"/>
    <property type="match status" value="1"/>
</dbReference>
<feature type="domain" description="Glutamine amidotransferase" evidence="1">
    <location>
        <begin position="4"/>
        <end position="51"/>
    </location>
</feature>
<reference evidence="2" key="1">
    <citation type="submission" date="2020-05" db="EMBL/GenBank/DDBJ databases">
        <authorList>
            <person name="Chiriac C."/>
            <person name="Salcher M."/>
            <person name="Ghai R."/>
            <person name="Kavagutti S V."/>
        </authorList>
    </citation>
    <scope>NUCLEOTIDE SEQUENCE</scope>
</reference>
<name>A0A6J6LSA7_9ZZZZ</name>
<dbReference type="EMBL" id="CAEZWM010000151">
    <property type="protein sequence ID" value="CAB4663938.1"/>
    <property type="molecule type" value="Genomic_DNA"/>
</dbReference>
<gene>
    <name evidence="2" type="ORF">UFOPK2242_01132</name>
</gene>
<dbReference type="PROSITE" id="PS51273">
    <property type="entry name" value="GATASE_TYPE_1"/>
    <property type="match status" value="1"/>
</dbReference>